<dbReference type="GO" id="GO:0030313">
    <property type="term" value="C:cell envelope"/>
    <property type="evidence" value="ECO:0007669"/>
    <property type="project" value="UniProtKB-SubCell"/>
</dbReference>
<dbReference type="EMBL" id="VXMH01000023">
    <property type="protein sequence ID" value="MYC94327.1"/>
    <property type="molecule type" value="Genomic_DNA"/>
</dbReference>
<dbReference type="SUPFAM" id="SSF53850">
    <property type="entry name" value="Periplasmic binding protein-like II"/>
    <property type="match status" value="1"/>
</dbReference>
<comment type="caution">
    <text evidence="5">The sequence shown here is derived from an EMBL/GenBank/DDBJ whole genome shotgun (WGS) entry which is preliminary data.</text>
</comment>
<evidence type="ECO:0000256" key="4">
    <source>
        <dbReference type="ARBA" id="ARBA00022729"/>
    </source>
</evidence>
<dbReference type="Gene3D" id="3.40.190.10">
    <property type="entry name" value="Periplasmic binding protein-like II"/>
    <property type="match status" value="1"/>
</dbReference>
<protein>
    <submittedName>
        <fullName evidence="5">Sugar ABC transporter substrate-binding protein</fullName>
    </submittedName>
</protein>
<evidence type="ECO:0000256" key="1">
    <source>
        <dbReference type="ARBA" id="ARBA00004196"/>
    </source>
</evidence>
<reference evidence="5" key="1">
    <citation type="submission" date="2019-09" db="EMBL/GenBank/DDBJ databases">
        <title>Characterisation of the sponge microbiome using genome-centric metagenomics.</title>
        <authorList>
            <person name="Engelberts J.P."/>
            <person name="Robbins S.J."/>
            <person name="De Goeij J.M."/>
            <person name="Aranda M."/>
            <person name="Bell S.C."/>
            <person name="Webster N.S."/>
        </authorList>
    </citation>
    <scope>NUCLEOTIDE SEQUENCE</scope>
    <source>
        <strain evidence="5">SB0661_bin_32</strain>
    </source>
</reference>
<dbReference type="InterPro" id="IPR006311">
    <property type="entry name" value="TAT_signal"/>
</dbReference>
<organism evidence="5">
    <name type="scientific">Caldilineaceae bacterium SB0661_bin_32</name>
    <dbReference type="NCBI Taxonomy" id="2605255"/>
    <lineage>
        <taxon>Bacteria</taxon>
        <taxon>Bacillati</taxon>
        <taxon>Chloroflexota</taxon>
        <taxon>Caldilineae</taxon>
        <taxon>Caldilineales</taxon>
        <taxon>Caldilineaceae</taxon>
    </lineage>
</organism>
<dbReference type="PANTHER" id="PTHR43649:SF31">
    <property type="entry name" value="SN-GLYCEROL-3-PHOSPHATE-BINDING PERIPLASMIC PROTEIN UGPB"/>
    <property type="match status" value="1"/>
</dbReference>
<dbReference type="CDD" id="cd13585">
    <property type="entry name" value="PBP2_TMBP_like"/>
    <property type="match status" value="1"/>
</dbReference>
<gene>
    <name evidence="5" type="ORF">F4X14_05090</name>
</gene>
<evidence type="ECO:0000256" key="2">
    <source>
        <dbReference type="ARBA" id="ARBA00008520"/>
    </source>
</evidence>
<dbReference type="PANTHER" id="PTHR43649">
    <property type="entry name" value="ARABINOSE-BINDING PROTEIN-RELATED"/>
    <property type="match status" value="1"/>
</dbReference>
<proteinExistence type="inferred from homology"/>
<keyword evidence="4" id="KW-0732">Signal</keyword>
<dbReference type="PROSITE" id="PS51318">
    <property type="entry name" value="TAT"/>
    <property type="match status" value="1"/>
</dbReference>
<name>A0A6B1D4X9_9CHLR</name>
<evidence type="ECO:0000256" key="3">
    <source>
        <dbReference type="ARBA" id="ARBA00022448"/>
    </source>
</evidence>
<comment type="subcellular location">
    <subcellularLocation>
        <location evidence="1">Cell envelope</location>
    </subcellularLocation>
</comment>
<keyword evidence="3" id="KW-0813">Transport</keyword>
<dbReference type="AlphaFoldDB" id="A0A6B1D4X9"/>
<dbReference type="InterPro" id="IPR050490">
    <property type="entry name" value="Bact_solute-bd_prot1"/>
</dbReference>
<comment type="similarity">
    <text evidence="2">Belongs to the bacterial solute-binding protein 1 family.</text>
</comment>
<sequence length="496" mass="55580">MQPPRLDLSLAVDTVHSKRIRRKLTMQEKQSVNRRQFLRMSSAVGATAFLAACAAPAAPAADSSGDGEAMAEMISLRYQSREPERAAGIAELWKEFYPQFQEANPNIEVEFLPDPGGANRREGALSAMVAGNAPDLTEWCCSSSTFFMQKGETLSLQPYIDRDAEEVNLADYYEAQFDPWTLDGDIHLMPRFTGTQVIYFNKDMFDAKGIEYPPQEWGAWNWEDYTNLLRQFADADAQPQLWGTSNYGLNANWLSQYWIRGFGANMVNPEDNTHCALDSPEAYDALEWMRSIVHDEPLFAYGADIGMGVVELFLGQRIALMEIGPWNLGVQADGATFRWDVAPMPDGPAGPTTHQSVDGTMVWKGTAHPDESWELMKWLTSPLYGRLYITWAQKQPSRKSLLPEYADIMRAANEKFEEINLDVFTSSVGQDIGGPEEMFAEDLVCKNQILKPAFDLVMLLGEQPVDLIVSHADVATRFNRGEINIEDLGAELDKLS</sequence>
<dbReference type="InterPro" id="IPR006059">
    <property type="entry name" value="SBP"/>
</dbReference>
<accession>A0A6B1D4X9</accession>
<dbReference type="Pfam" id="PF01547">
    <property type="entry name" value="SBP_bac_1"/>
    <property type="match status" value="1"/>
</dbReference>
<evidence type="ECO:0000313" key="5">
    <source>
        <dbReference type="EMBL" id="MYC94327.1"/>
    </source>
</evidence>